<comment type="caution">
    <text evidence="2">The sequence shown here is derived from an EMBL/GenBank/DDBJ whole genome shotgun (WGS) entry which is preliminary data.</text>
</comment>
<name>A0A2L2XDC4_9FIRM</name>
<organism evidence="2 3">
    <name type="scientific">Desulfocucumis palustris</name>
    <dbReference type="NCBI Taxonomy" id="1898651"/>
    <lineage>
        <taxon>Bacteria</taxon>
        <taxon>Bacillati</taxon>
        <taxon>Bacillota</taxon>
        <taxon>Clostridia</taxon>
        <taxon>Eubacteriales</taxon>
        <taxon>Desulfocucumaceae</taxon>
        <taxon>Desulfocucumis</taxon>
    </lineage>
</organism>
<dbReference type="SMART" id="SM00834">
    <property type="entry name" value="CxxC_CXXC_SSSS"/>
    <property type="match status" value="1"/>
</dbReference>
<evidence type="ECO:0000313" key="3">
    <source>
        <dbReference type="Proteomes" id="UP000239549"/>
    </source>
</evidence>
<dbReference type="RefSeq" id="WP_104372522.1">
    <property type="nucleotide sequence ID" value="NZ_BFAV01000130.1"/>
</dbReference>
<dbReference type="NCBIfam" id="TIGR02605">
    <property type="entry name" value="CxxC_CxxC_SSSS"/>
    <property type="match status" value="1"/>
</dbReference>
<dbReference type="Proteomes" id="UP000239549">
    <property type="component" value="Unassembled WGS sequence"/>
</dbReference>
<sequence length="61" mass="6462">MPIYDYRCKKCGQRFTVMVAISDRDKVTCQKCGSPRVEQLISACSVKVGSCGGSAVKTGGG</sequence>
<feature type="domain" description="Putative regulatory protein FmdB zinc ribbon" evidence="1">
    <location>
        <begin position="1"/>
        <end position="42"/>
    </location>
</feature>
<dbReference type="PANTHER" id="PTHR34404:SF2">
    <property type="entry name" value="CONSERVED SERINE RICH PROTEIN"/>
    <property type="match status" value="1"/>
</dbReference>
<proteinExistence type="predicted"/>
<dbReference type="EMBL" id="BFAV01000130">
    <property type="protein sequence ID" value="GBF34238.1"/>
    <property type="molecule type" value="Genomic_DNA"/>
</dbReference>
<accession>A0A2L2XDC4</accession>
<evidence type="ECO:0000313" key="2">
    <source>
        <dbReference type="EMBL" id="GBF34238.1"/>
    </source>
</evidence>
<dbReference type="Gene3D" id="2.20.28.30">
    <property type="entry name" value="RNA polymerase ii, chain L"/>
    <property type="match status" value="1"/>
</dbReference>
<reference evidence="3" key="1">
    <citation type="submission" date="2018-02" db="EMBL/GenBank/DDBJ databases">
        <title>Genome sequence of Desulfocucumis palustris strain NAW-5.</title>
        <authorList>
            <person name="Watanabe M."/>
            <person name="Kojima H."/>
            <person name="Fukui M."/>
        </authorList>
    </citation>
    <scope>NUCLEOTIDE SEQUENCE [LARGE SCALE GENOMIC DNA]</scope>
    <source>
        <strain evidence="3">NAW-5</strain>
    </source>
</reference>
<keyword evidence="3" id="KW-1185">Reference proteome</keyword>
<dbReference type="Pfam" id="PF09723">
    <property type="entry name" value="Zn_ribbon_8"/>
    <property type="match status" value="1"/>
</dbReference>
<protein>
    <recommendedName>
        <fullName evidence="1">Putative regulatory protein FmdB zinc ribbon domain-containing protein</fullName>
    </recommendedName>
</protein>
<dbReference type="PANTHER" id="PTHR34404">
    <property type="entry name" value="REGULATORY PROTEIN, FMDB FAMILY"/>
    <property type="match status" value="1"/>
</dbReference>
<evidence type="ECO:0000259" key="1">
    <source>
        <dbReference type="SMART" id="SM00834"/>
    </source>
</evidence>
<gene>
    <name evidence="2" type="ORF">DCCM_3350</name>
</gene>
<dbReference type="InterPro" id="IPR013429">
    <property type="entry name" value="Regulatory_FmdB_Zinc_ribbon"/>
</dbReference>
<dbReference type="AlphaFoldDB" id="A0A2L2XDC4"/>
<dbReference type="OrthoDB" id="9813321at2"/>